<evidence type="ECO:0000256" key="12">
    <source>
        <dbReference type="RuleBase" id="RU366074"/>
    </source>
</evidence>
<feature type="binding site" evidence="11">
    <location>
        <position position="86"/>
    </location>
    <ligand>
        <name>NADP(+)</name>
        <dbReference type="ChEBI" id="CHEBI:58349"/>
    </ligand>
</feature>
<keyword evidence="4 12" id="KW-0444">Lipid biosynthesis</keyword>
<dbReference type="SUPFAM" id="SSF51735">
    <property type="entry name" value="NAD(P)-binding Rossmann-fold domains"/>
    <property type="match status" value="1"/>
</dbReference>
<evidence type="ECO:0000256" key="2">
    <source>
        <dbReference type="ARBA" id="ARBA00005194"/>
    </source>
</evidence>
<dbReference type="PRINTS" id="PR00081">
    <property type="entry name" value="GDHRDH"/>
</dbReference>
<keyword evidence="8 12" id="KW-0443">Lipid metabolism</keyword>
<dbReference type="EMBL" id="CP097751">
    <property type="protein sequence ID" value="URJ27609.1"/>
    <property type="molecule type" value="Genomic_DNA"/>
</dbReference>
<evidence type="ECO:0000256" key="4">
    <source>
        <dbReference type="ARBA" id="ARBA00022516"/>
    </source>
</evidence>
<dbReference type="Pfam" id="PF13561">
    <property type="entry name" value="adh_short_C2"/>
    <property type="match status" value="1"/>
</dbReference>
<dbReference type="AlphaFoldDB" id="A0AAE9L638"/>
<evidence type="ECO:0000256" key="3">
    <source>
        <dbReference type="ARBA" id="ARBA00006484"/>
    </source>
</evidence>
<proteinExistence type="inferred from homology"/>
<protein>
    <recommendedName>
        <fullName evidence="12">3-oxoacyl-[acyl-carrier-protein] reductase</fullName>
        <ecNumber evidence="12">1.1.1.100</ecNumber>
    </recommendedName>
</protein>
<dbReference type="CDD" id="cd05333">
    <property type="entry name" value="BKR_SDR_c"/>
    <property type="match status" value="1"/>
</dbReference>
<evidence type="ECO:0000256" key="8">
    <source>
        <dbReference type="ARBA" id="ARBA00023098"/>
    </source>
</evidence>
<dbReference type="PANTHER" id="PTHR42879">
    <property type="entry name" value="3-OXOACYL-(ACYL-CARRIER-PROTEIN) REDUCTASE"/>
    <property type="match status" value="1"/>
</dbReference>
<feature type="binding site" evidence="11">
    <location>
        <begin position="151"/>
        <end position="155"/>
    </location>
    <ligand>
        <name>NADP(+)</name>
        <dbReference type="ChEBI" id="CHEBI:58349"/>
    </ligand>
</feature>
<dbReference type="NCBIfam" id="NF004197">
    <property type="entry name" value="PRK05653.1-1"/>
    <property type="match status" value="1"/>
</dbReference>
<evidence type="ECO:0000313" key="14">
    <source>
        <dbReference type="Proteomes" id="UP001056323"/>
    </source>
</evidence>
<sequence>MNFNGKIVLVTGARRGIGRAILEMFTMYGATVIGTATSELGVRDINRYLRNQGKGMQLNVTDKCSIDLFFEKMRQEFDSVDILVNNAGIVQDNILLYMKDDTWQSVIDVNLTAVYRMSKAVIKSMIKKHYGRIINIGSVVGVMGNAGQTNYSAAKSGLIGFTKSLAREVASRGITVNLVTPGFICTDMVKKLTDKQKNDILLQIPVNRFGDPKDVAYAVIFFASDHSNYITGQTMHINGGMYMG</sequence>
<dbReference type="InterPro" id="IPR011284">
    <property type="entry name" value="3oxo_ACP_reduc"/>
</dbReference>
<comment type="subunit">
    <text evidence="12">Homotetramer.</text>
</comment>
<evidence type="ECO:0000256" key="10">
    <source>
        <dbReference type="PIRSR" id="PIRSR611284-1"/>
    </source>
</evidence>
<evidence type="ECO:0000256" key="6">
    <source>
        <dbReference type="ARBA" id="ARBA00022857"/>
    </source>
</evidence>
<comment type="pathway">
    <text evidence="2 12">Lipid metabolism; fatty acid biosynthesis.</text>
</comment>
<gene>
    <name evidence="13" type="primary">fabG</name>
    <name evidence="13" type="ORF">M9394_00350</name>
</gene>
<dbReference type="EC" id="1.1.1.100" evidence="12"/>
<comment type="function">
    <text evidence="1 12">Catalyzes the NADPH-dependent reduction of beta-ketoacyl-ACP substrates to beta-hydroxyacyl-ACP products, the first reductive step in the elongation cycle of fatty acid biosynthesis.</text>
</comment>
<keyword evidence="9 12" id="KW-0275">Fatty acid biosynthesis</keyword>
<dbReference type="GO" id="GO:0004316">
    <property type="term" value="F:3-oxoacyl-[acyl-carrier-protein] reductase (NADPH) activity"/>
    <property type="evidence" value="ECO:0007669"/>
    <property type="project" value="UniProtKB-UniRule"/>
</dbReference>
<dbReference type="Gene3D" id="3.40.50.720">
    <property type="entry name" value="NAD(P)-binding Rossmann-like Domain"/>
    <property type="match status" value="1"/>
</dbReference>
<evidence type="ECO:0000256" key="9">
    <source>
        <dbReference type="ARBA" id="ARBA00023160"/>
    </source>
</evidence>
<dbReference type="RefSeq" id="WP_250250053.1">
    <property type="nucleotide sequence ID" value="NZ_CP097751.1"/>
</dbReference>
<dbReference type="FunFam" id="3.40.50.720:FF:000037">
    <property type="entry name" value="3-oxoacyl-[acyl-carrier-protein] reductase FabG"/>
    <property type="match status" value="1"/>
</dbReference>
<dbReference type="Proteomes" id="UP001056323">
    <property type="component" value="Chromosome"/>
</dbReference>
<reference evidence="13" key="1">
    <citation type="submission" date="2022-05" db="EMBL/GenBank/DDBJ databases">
        <title>Impact of host demography and evolutionary history on endosymbiont molecular evolution: a test in carpenter ants (Genus Camponotus) and their Blochmannia endosymbionts.</title>
        <authorList>
            <person name="Manthey J.D."/>
            <person name="Giron J.C."/>
            <person name="Hruska J.P."/>
        </authorList>
    </citation>
    <scope>NUCLEOTIDE SEQUENCE</scope>
    <source>
        <strain evidence="13">C-049</strain>
    </source>
</reference>
<keyword evidence="6 11" id="KW-0521">NADP</keyword>
<dbReference type="PRINTS" id="PR00080">
    <property type="entry name" value="SDRFAMILY"/>
</dbReference>
<evidence type="ECO:0000313" key="13">
    <source>
        <dbReference type="EMBL" id="URJ27609.1"/>
    </source>
</evidence>
<dbReference type="NCBIfam" id="NF009466">
    <property type="entry name" value="PRK12826.1-2"/>
    <property type="match status" value="1"/>
</dbReference>
<comment type="catalytic activity">
    <reaction evidence="12">
        <text>a (3R)-hydroxyacyl-[ACP] + NADP(+) = a 3-oxoacyl-[ACP] + NADPH + H(+)</text>
        <dbReference type="Rhea" id="RHEA:17397"/>
        <dbReference type="Rhea" id="RHEA-COMP:9916"/>
        <dbReference type="Rhea" id="RHEA-COMP:9945"/>
        <dbReference type="ChEBI" id="CHEBI:15378"/>
        <dbReference type="ChEBI" id="CHEBI:57783"/>
        <dbReference type="ChEBI" id="CHEBI:58349"/>
        <dbReference type="ChEBI" id="CHEBI:78776"/>
        <dbReference type="ChEBI" id="CHEBI:78827"/>
        <dbReference type="EC" id="1.1.1.100"/>
    </reaction>
</comment>
<keyword evidence="5 12" id="KW-0276">Fatty acid metabolism</keyword>
<keyword evidence="7 12" id="KW-0560">Oxidoreductase</keyword>
<feature type="binding site" evidence="11">
    <location>
        <position position="184"/>
    </location>
    <ligand>
        <name>NADP(+)</name>
        <dbReference type="ChEBI" id="CHEBI:58349"/>
    </ligand>
</feature>
<evidence type="ECO:0000256" key="7">
    <source>
        <dbReference type="ARBA" id="ARBA00023002"/>
    </source>
</evidence>
<dbReference type="InterPro" id="IPR036291">
    <property type="entry name" value="NAD(P)-bd_dom_sf"/>
</dbReference>
<dbReference type="KEGG" id="bhb:M9394_00350"/>
<dbReference type="PROSITE" id="PS00061">
    <property type="entry name" value="ADH_SHORT"/>
    <property type="match status" value="1"/>
</dbReference>
<dbReference type="InterPro" id="IPR002347">
    <property type="entry name" value="SDR_fam"/>
</dbReference>
<dbReference type="GO" id="GO:0051287">
    <property type="term" value="F:NAD binding"/>
    <property type="evidence" value="ECO:0007669"/>
    <property type="project" value="UniProtKB-UniRule"/>
</dbReference>
<name>A0AAE9L638_9ENTR</name>
<dbReference type="GO" id="GO:0030497">
    <property type="term" value="P:fatty acid elongation"/>
    <property type="evidence" value="ECO:0007669"/>
    <property type="project" value="UniProtKB-ARBA"/>
</dbReference>
<evidence type="ECO:0000256" key="5">
    <source>
        <dbReference type="ARBA" id="ARBA00022832"/>
    </source>
</evidence>
<feature type="binding site" evidence="11">
    <location>
        <begin position="12"/>
        <end position="15"/>
    </location>
    <ligand>
        <name>NADP(+)</name>
        <dbReference type="ChEBI" id="CHEBI:58349"/>
    </ligand>
</feature>
<dbReference type="InterPro" id="IPR020904">
    <property type="entry name" value="Sc_DH/Rdtase_CS"/>
</dbReference>
<evidence type="ECO:0000256" key="1">
    <source>
        <dbReference type="ARBA" id="ARBA00002607"/>
    </source>
</evidence>
<evidence type="ECO:0000256" key="11">
    <source>
        <dbReference type="PIRSR" id="PIRSR611284-2"/>
    </source>
</evidence>
<feature type="active site" description="Proton acceptor" evidence="10">
    <location>
        <position position="151"/>
    </location>
</feature>
<feature type="binding site" evidence="11">
    <location>
        <position position="37"/>
    </location>
    <ligand>
        <name>NADP(+)</name>
        <dbReference type="ChEBI" id="CHEBI:58349"/>
    </ligand>
</feature>
<dbReference type="InterPro" id="IPR050259">
    <property type="entry name" value="SDR"/>
</dbReference>
<dbReference type="PANTHER" id="PTHR42879:SF2">
    <property type="entry name" value="3-OXOACYL-[ACYL-CARRIER-PROTEIN] REDUCTASE FABG"/>
    <property type="match status" value="1"/>
</dbReference>
<organism evidence="13 14">
    <name type="scientific">Candidatus Blochmanniella camponoti</name>
    <dbReference type="NCBI Taxonomy" id="108080"/>
    <lineage>
        <taxon>Bacteria</taxon>
        <taxon>Pseudomonadati</taxon>
        <taxon>Pseudomonadota</taxon>
        <taxon>Gammaproteobacteria</taxon>
        <taxon>Enterobacterales</taxon>
        <taxon>Enterobacteriaceae</taxon>
        <taxon>ant endosymbionts</taxon>
        <taxon>Candidatus Blochmanniella</taxon>
    </lineage>
</organism>
<feature type="binding site" evidence="11">
    <location>
        <begin position="59"/>
        <end position="60"/>
    </location>
    <ligand>
        <name>NADP(+)</name>
        <dbReference type="ChEBI" id="CHEBI:58349"/>
    </ligand>
</feature>
<accession>A0AAE9L638</accession>
<comment type="similarity">
    <text evidence="3 12">Belongs to the short-chain dehydrogenases/reductases (SDR) family.</text>
</comment>
<dbReference type="NCBIfam" id="TIGR01830">
    <property type="entry name" value="3oxo_ACP_reduc"/>
    <property type="match status" value="1"/>
</dbReference>